<dbReference type="EMBL" id="JBHUMK010000031">
    <property type="protein sequence ID" value="MFD2609234.1"/>
    <property type="molecule type" value="Genomic_DNA"/>
</dbReference>
<keyword evidence="1" id="KW-0732">Signal</keyword>
<feature type="chain" id="PRO_5045458761" description="WD40 repeat protein" evidence="1">
    <location>
        <begin position="19"/>
        <end position="356"/>
    </location>
</feature>
<name>A0ABW5P273_9DEIO</name>
<dbReference type="SUPFAM" id="SSF50969">
    <property type="entry name" value="YVTN repeat-like/Quinoprotein amine dehydrogenase"/>
    <property type="match status" value="1"/>
</dbReference>
<comment type="caution">
    <text evidence="2">The sequence shown here is derived from an EMBL/GenBank/DDBJ whole genome shotgun (WGS) entry which is preliminary data.</text>
</comment>
<evidence type="ECO:0008006" key="4">
    <source>
        <dbReference type="Google" id="ProtNLM"/>
    </source>
</evidence>
<organism evidence="2 3">
    <name type="scientific">Deinococcus taklimakanensis</name>
    <dbReference type="NCBI Taxonomy" id="536443"/>
    <lineage>
        <taxon>Bacteria</taxon>
        <taxon>Thermotogati</taxon>
        <taxon>Deinococcota</taxon>
        <taxon>Deinococci</taxon>
        <taxon>Deinococcales</taxon>
        <taxon>Deinococcaceae</taxon>
        <taxon>Deinococcus</taxon>
    </lineage>
</organism>
<protein>
    <recommendedName>
        <fullName evidence="4">WD40 repeat protein</fullName>
    </recommendedName>
</protein>
<accession>A0ABW5P273</accession>
<dbReference type="RefSeq" id="WP_386844441.1">
    <property type="nucleotide sequence ID" value="NZ_JBHUMK010000031.1"/>
</dbReference>
<evidence type="ECO:0000256" key="1">
    <source>
        <dbReference type="SAM" id="SignalP"/>
    </source>
</evidence>
<evidence type="ECO:0000313" key="3">
    <source>
        <dbReference type="Proteomes" id="UP001597475"/>
    </source>
</evidence>
<dbReference type="Proteomes" id="UP001597475">
    <property type="component" value="Unassembled WGS sequence"/>
</dbReference>
<proteinExistence type="predicted"/>
<gene>
    <name evidence="2" type="ORF">ACFSR9_07250</name>
</gene>
<evidence type="ECO:0000313" key="2">
    <source>
        <dbReference type="EMBL" id="MFD2609234.1"/>
    </source>
</evidence>
<keyword evidence="3" id="KW-1185">Reference proteome</keyword>
<reference evidence="3" key="1">
    <citation type="journal article" date="2019" name="Int. J. Syst. Evol. Microbiol.">
        <title>The Global Catalogue of Microorganisms (GCM) 10K type strain sequencing project: providing services to taxonomists for standard genome sequencing and annotation.</title>
        <authorList>
            <consortium name="The Broad Institute Genomics Platform"/>
            <consortium name="The Broad Institute Genome Sequencing Center for Infectious Disease"/>
            <person name="Wu L."/>
            <person name="Ma J."/>
        </authorList>
    </citation>
    <scope>NUCLEOTIDE SEQUENCE [LARGE SCALE GENOMIC DNA]</scope>
    <source>
        <strain evidence="3">KCTC 33842</strain>
    </source>
</reference>
<feature type="signal peptide" evidence="1">
    <location>
        <begin position="1"/>
        <end position="18"/>
    </location>
</feature>
<sequence>MNRAAALLSLALVSSAGAAAPTSLTVWIPEQGQTATLSSAGLVGAAGNRLVLNQPEYTLPVERPIAGGFARLVNPTNGAPTRLEIVQRGKVTASRAFPEAVYSTYLRGTQRGPCLSYAADGREGVTRCFTPDLKTEWAKLGGVMTITRDGQAAYMYDTAKNRIGAAYQPNLHIIRQNLTTGEQTPLTYRVPLDDKELEYHRNLAATYEVGDSISWGAELPGGRFVLCASTTLPKMYCRLDIVNRDLKRLATLQGSAYVSTPSATADGKRLYFMGNTLQVWEANTGKRLSAIRDPLWEKRGQVPLKAYLTPDGTQAAILVKGMKNGHADYSADDSKETAYLYRVQGGKLLNSFPVKP</sequence>
<dbReference type="InterPro" id="IPR011044">
    <property type="entry name" value="Quino_amine_DH_bsu"/>
</dbReference>